<feature type="transmembrane region" description="Helical" evidence="1">
    <location>
        <begin position="321"/>
        <end position="339"/>
    </location>
</feature>
<keyword evidence="1" id="KW-1133">Transmembrane helix</keyword>
<reference evidence="2 3" key="1">
    <citation type="submission" date="2018-04" db="EMBL/GenBank/DDBJ databases">
        <title>Complete genome sequence of the nitrogen-fixing bacterium Azospirillum humicireducens type strain SgZ-5.</title>
        <authorList>
            <person name="Yu Z."/>
        </authorList>
    </citation>
    <scope>NUCLEOTIDE SEQUENCE [LARGE SCALE GENOMIC DNA]</scope>
    <source>
        <strain evidence="2 3">SgZ-5</strain>
        <plasmid evidence="2 3">pYZ6</plasmid>
    </source>
</reference>
<dbReference type="AlphaFoldDB" id="A0A2R4VXI3"/>
<dbReference type="OrthoDB" id="6834135at2"/>
<feature type="transmembrane region" description="Helical" evidence="1">
    <location>
        <begin position="199"/>
        <end position="217"/>
    </location>
</feature>
<feature type="transmembrane region" description="Helical" evidence="1">
    <location>
        <begin position="416"/>
        <end position="436"/>
    </location>
</feature>
<feature type="transmembrane region" description="Helical" evidence="1">
    <location>
        <begin position="381"/>
        <end position="404"/>
    </location>
</feature>
<keyword evidence="2" id="KW-0614">Plasmid</keyword>
<evidence type="ECO:0000313" key="2">
    <source>
        <dbReference type="EMBL" id="AWB09107.1"/>
    </source>
</evidence>
<evidence type="ECO:0000256" key="1">
    <source>
        <dbReference type="SAM" id="Phobius"/>
    </source>
</evidence>
<name>A0A2R4VXI3_9PROT</name>
<feature type="transmembrane region" description="Helical" evidence="1">
    <location>
        <begin position="229"/>
        <end position="258"/>
    </location>
</feature>
<evidence type="ECO:0008006" key="4">
    <source>
        <dbReference type="Google" id="ProtNLM"/>
    </source>
</evidence>
<feature type="transmembrane region" description="Helical" evidence="1">
    <location>
        <begin position="443"/>
        <end position="464"/>
    </location>
</feature>
<feature type="transmembrane region" description="Helical" evidence="1">
    <location>
        <begin position="141"/>
        <end position="165"/>
    </location>
</feature>
<protein>
    <recommendedName>
        <fullName evidence="4">DUF2142 domain-containing protein</fullName>
    </recommendedName>
</protein>
<keyword evidence="1" id="KW-0472">Membrane</keyword>
<accession>A0A2R4VXI3</accession>
<keyword evidence="1" id="KW-0812">Transmembrane</keyword>
<gene>
    <name evidence="2" type="ORF">A6A40_29490</name>
</gene>
<feature type="transmembrane region" description="Helical" evidence="1">
    <location>
        <begin position="498"/>
        <end position="519"/>
    </location>
</feature>
<dbReference type="EMBL" id="CP028907">
    <property type="protein sequence ID" value="AWB09107.1"/>
    <property type="molecule type" value="Genomic_DNA"/>
</dbReference>
<geneLocation type="plasmid" evidence="2 3">
    <name>pYZ6</name>
</geneLocation>
<sequence length="536" mass="58725">MMHNKQAINGFVTRMLLIAVALIGVAQLTFLPPWEGFDEYAHWSSIQQIAETGSIPLYGRDHVSADVDAYPGPMPYTTTPPFDNTGRPTYRSYREMDRTSIAETTERSFRQGRELNWQAQHPPLYYGILAPVYLLSKSTDWVTHLFILRLTSWILAFAGLAIGVLATQRHLPEKATIAAPFMAAYPFLVPQFFPEMARLGNDSLCLLLMGTIWALLLQSLSPRRHRWSMPLLGLALAAGLLTKAFFVPISFGVLAFLAVRWLHERRPEHLRDLVSCATVAGFIGAAWYLRNLLLFDNLLGTNDFIRLAHGIGLKAGLEQNFSIFAFVRGLAAIFGSYIWAGTWSLAQPPEYLLLATATLVVLTVGRWIAALRPSRFAKAPACFLPLFIVGPVIGGLGYHLLTVIAETGRGAGTPGWYLHILAAPISFAMATGWSLLPWRAGLRALACASVMLGVLGWGLQLSLFSGCATKSGSNKYYDWTGASCLVDWSQLDALGLPATGFVCLCLGAAAAVGALIAWFRPDAMRTSGLKARLPHN</sequence>
<feature type="transmembrane region" description="Helical" evidence="1">
    <location>
        <begin position="12"/>
        <end position="30"/>
    </location>
</feature>
<dbReference type="RefSeq" id="WP_108549349.1">
    <property type="nucleotide sequence ID" value="NZ_CP028907.1"/>
</dbReference>
<feature type="transmembrane region" description="Helical" evidence="1">
    <location>
        <begin position="351"/>
        <end position="369"/>
    </location>
</feature>
<evidence type="ECO:0000313" key="3">
    <source>
        <dbReference type="Proteomes" id="UP000077405"/>
    </source>
</evidence>
<keyword evidence="3" id="KW-1185">Reference proteome</keyword>
<organism evidence="2 3">
    <name type="scientific">Azospirillum humicireducens</name>
    <dbReference type="NCBI Taxonomy" id="1226968"/>
    <lineage>
        <taxon>Bacteria</taxon>
        <taxon>Pseudomonadati</taxon>
        <taxon>Pseudomonadota</taxon>
        <taxon>Alphaproteobacteria</taxon>
        <taxon>Rhodospirillales</taxon>
        <taxon>Azospirillaceae</taxon>
        <taxon>Azospirillum</taxon>
    </lineage>
</organism>
<dbReference type="KEGG" id="ahu:A6A40_29490"/>
<proteinExistence type="predicted"/>
<dbReference type="Proteomes" id="UP000077405">
    <property type="component" value="Plasmid pYZ6"/>
</dbReference>